<keyword evidence="2" id="KW-1185">Reference proteome</keyword>
<organism evidence="1 2">
    <name type="scientific">Arctium lappa</name>
    <name type="common">Greater burdock</name>
    <name type="synonym">Lappa major</name>
    <dbReference type="NCBI Taxonomy" id="4217"/>
    <lineage>
        <taxon>Eukaryota</taxon>
        <taxon>Viridiplantae</taxon>
        <taxon>Streptophyta</taxon>
        <taxon>Embryophyta</taxon>
        <taxon>Tracheophyta</taxon>
        <taxon>Spermatophyta</taxon>
        <taxon>Magnoliopsida</taxon>
        <taxon>eudicotyledons</taxon>
        <taxon>Gunneridae</taxon>
        <taxon>Pentapetalae</taxon>
        <taxon>asterids</taxon>
        <taxon>campanulids</taxon>
        <taxon>Asterales</taxon>
        <taxon>Asteraceae</taxon>
        <taxon>Carduoideae</taxon>
        <taxon>Cardueae</taxon>
        <taxon>Arctiinae</taxon>
        <taxon>Arctium</taxon>
    </lineage>
</organism>
<gene>
    <name evidence="1" type="ORF">L6452_33219</name>
</gene>
<sequence length="424" mass="48737">MYTHGCPSHISNERQIDLNSKRFVPNLSRAITEMMKSYIWLQTSDGSIEQVEQDVALFSPFIYHNMDAGMGSSKIRPIVLPSLVTPIILGLILDFCRFQHVPGRSNLERKFFNEKFFRMETERLRELTSAAYSLQMTPLVDLCCDALAKLLEGKSIEEIRQTLDLPDDVIEEESWKPMKIASNDPQVRLWNKLHAKKMKEKEKMAAGHWLQNVKHEAPHADDRSIAELLSFINGEDEDPQDAKPSRNKKKYRKRKNKQKDASSVCNISDSSGQSSNATLGNDYILDTPGFDVCMHLLDHMHGFLIECLKIMMVVSRNEYRLFDIECGTLKALAFGITTSIMRLVFDVYMHFLDHLHGFLIVFEDASPFRCGGLCSEVEFRLAEESARVSIFKQERWSSLYPVTGAKLQVGLSWRVNLMRFNIWK</sequence>
<accession>A0ACB8Z7Z6</accession>
<evidence type="ECO:0000313" key="1">
    <source>
        <dbReference type="EMBL" id="KAI3693384.1"/>
    </source>
</evidence>
<reference evidence="1 2" key="2">
    <citation type="journal article" date="2022" name="Mol. Ecol. Resour.">
        <title>The genomes of chicory, endive, great burdock and yacon provide insights into Asteraceae paleo-polyploidization history and plant inulin production.</title>
        <authorList>
            <person name="Fan W."/>
            <person name="Wang S."/>
            <person name="Wang H."/>
            <person name="Wang A."/>
            <person name="Jiang F."/>
            <person name="Liu H."/>
            <person name="Zhao H."/>
            <person name="Xu D."/>
            <person name="Zhang Y."/>
        </authorList>
    </citation>
    <scope>NUCLEOTIDE SEQUENCE [LARGE SCALE GENOMIC DNA]</scope>
    <source>
        <strain evidence="2">cv. Niubang</strain>
    </source>
</reference>
<reference evidence="2" key="1">
    <citation type="journal article" date="2022" name="Mol. Ecol. Resour.">
        <title>The genomes of chicory, endive, great burdock and yacon provide insights into Asteraceae palaeo-polyploidization history and plant inulin production.</title>
        <authorList>
            <person name="Fan W."/>
            <person name="Wang S."/>
            <person name="Wang H."/>
            <person name="Wang A."/>
            <person name="Jiang F."/>
            <person name="Liu H."/>
            <person name="Zhao H."/>
            <person name="Xu D."/>
            <person name="Zhang Y."/>
        </authorList>
    </citation>
    <scope>NUCLEOTIDE SEQUENCE [LARGE SCALE GENOMIC DNA]</scope>
    <source>
        <strain evidence="2">cv. Niubang</strain>
    </source>
</reference>
<dbReference type="EMBL" id="CM042057">
    <property type="protein sequence ID" value="KAI3693384.1"/>
    <property type="molecule type" value="Genomic_DNA"/>
</dbReference>
<name>A0ACB8Z7Z6_ARCLA</name>
<dbReference type="Proteomes" id="UP001055879">
    <property type="component" value="Linkage Group LG11"/>
</dbReference>
<evidence type="ECO:0000313" key="2">
    <source>
        <dbReference type="Proteomes" id="UP001055879"/>
    </source>
</evidence>
<proteinExistence type="predicted"/>
<comment type="caution">
    <text evidence="1">The sequence shown here is derived from an EMBL/GenBank/DDBJ whole genome shotgun (WGS) entry which is preliminary data.</text>
</comment>
<protein>
    <submittedName>
        <fullName evidence="1">Uncharacterized protein</fullName>
    </submittedName>
</protein>